<dbReference type="Pfam" id="PF12728">
    <property type="entry name" value="HTH_17"/>
    <property type="match status" value="1"/>
</dbReference>
<accession>A0A3D8VCZ2</accession>
<name>A0A3D8VCZ2_9BACI</name>
<protein>
    <submittedName>
        <fullName evidence="2">DNA-binding protein</fullName>
    </submittedName>
</protein>
<dbReference type="EMBL" id="QTLC01000075">
    <property type="protein sequence ID" value="RDY67302.1"/>
    <property type="molecule type" value="Genomic_DNA"/>
</dbReference>
<organism evidence="2 3">
    <name type="scientific">Halobacillus trueperi</name>
    <dbReference type="NCBI Taxonomy" id="156205"/>
    <lineage>
        <taxon>Bacteria</taxon>
        <taxon>Bacillati</taxon>
        <taxon>Bacillota</taxon>
        <taxon>Bacilli</taxon>
        <taxon>Bacillales</taxon>
        <taxon>Bacillaceae</taxon>
        <taxon>Halobacillus</taxon>
    </lineage>
</organism>
<dbReference type="RefSeq" id="WP_115895127.1">
    <property type="nucleotide sequence ID" value="NZ_QTLC01000075.1"/>
</dbReference>
<evidence type="ECO:0000259" key="1">
    <source>
        <dbReference type="Pfam" id="PF12728"/>
    </source>
</evidence>
<dbReference type="NCBIfam" id="TIGR01764">
    <property type="entry name" value="excise"/>
    <property type="match status" value="1"/>
</dbReference>
<proteinExistence type="predicted"/>
<feature type="domain" description="Helix-turn-helix" evidence="1">
    <location>
        <begin position="6"/>
        <end position="53"/>
    </location>
</feature>
<dbReference type="Proteomes" id="UP000257032">
    <property type="component" value="Unassembled WGS sequence"/>
</dbReference>
<evidence type="ECO:0000313" key="2">
    <source>
        <dbReference type="EMBL" id="RDY67302.1"/>
    </source>
</evidence>
<dbReference type="AlphaFoldDB" id="A0A3D8VCZ2"/>
<evidence type="ECO:0000313" key="3">
    <source>
        <dbReference type="Proteomes" id="UP000257032"/>
    </source>
</evidence>
<dbReference type="GO" id="GO:0003677">
    <property type="term" value="F:DNA binding"/>
    <property type="evidence" value="ECO:0007669"/>
    <property type="project" value="UniProtKB-KW"/>
</dbReference>
<gene>
    <name evidence="2" type="ORF">DXT76_19605</name>
</gene>
<comment type="caution">
    <text evidence="2">The sequence shown here is derived from an EMBL/GenBank/DDBJ whole genome shotgun (WGS) entry which is preliminary data.</text>
</comment>
<dbReference type="Gene3D" id="3.90.105.50">
    <property type="match status" value="1"/>
</dbReference>
<dbReference type="InterPro" id="IPR038148">
    <property type="entry name" value="Tn1545/Tn916_Xis"/>
</dbReference>
<dbReference type="InterPro" id="IPR010093">
    <property type="entry name" value="SinI_DNA-bd"/>
</dbReference>
<reference evidence="2 3" key="1">
    <citation type="submission" date="2018-08" db="EMBL/GenBank/DDBJ databases">
        <title>Genome sequence of strict halophilic Halobacillus trueperi SS1 isolated from Lunsu, a salty water body of North West Himalayas.</title>
        <authorList>
            <person name="Gupta S."/>
            <person name="Sharma P."/>
            <person name="Dev K."/>
            <person name="Baumler D."/>
            <person name="Sourirajan A."/>
        </authorList>
    </citation>
    <scope>NUCLEOTIDE SEQUENCE [LARGE SCALE GENOMIC DNA]</scope>
    <source>
        <strain evidence="2 3">SS1</strain>
    </source>
</reference>
<dbReference type="InterPro" id="IPR041657">
    <property type="entry name" value="HTH_17"/>
</dbReference>
<sequence length="64" mass="7535">MERSKLTIKEFSEYMGISIDLAYKLCREKEVPHVRIGRRILLDKNSVDRWFQGKEKMHPGEGAL</sequence>
<keyword evidence="2" id="KW-0238">DNA-binding</keyword>